<evidence type="ECO:0000259" key="4">
    <source>
        <dbReference type="PROSITE" id="PS50825"/>
    </source>
</evidence>
<dbReference type="Gene3D" id="2.60.40.10">
    <property type="entry name" value="Immunoglobulins"/>
    <property type="match status" value="3"/>
</dbReference>
<dbReference type="InterPro" id="IPR002035">
    <property type="entry name" value="VWF_A"/>
</dbReference>
<dbReference type="KEGG" id="nin:NADRNF5_0569"/>
<dbReference type="RefSeq" id="WP_048115498.1">
    <property type="nucleotide sequence ID" value="NZ_CP011070.1"/>
</dbReference>
<dbReference type="PANTHER" id="PTHR24273">
    <property type="entry name" value="FI04643P-RELATED"/>
    <property type="match status" value="1"/>
</dbReference>
<accession>A0A0D5C1Q7</accession>
<evidence type="ECO:0000256" key="2">
    <source>
        <dbReference type="SAM" id="Coils"/>
    </source>
</evidence>
<feature type="coiled-coil region" evidence="2">
    <location>
        <begin position="736"/>
        <end position="763"/>
    </location>
</feature>
<dbReference type="HOGENOM" id="CLU_357037_0_0_2"/>
<dbReference type="SMART" id="SM00327">
    <property type="entry name" value="VWA"/>
    <property type="match status" value="1"/>
</dbReference>
<dbReference type="Pfam" id="PF02494">
    <property type="entry name" value="HYR"/>
    <property type="match status" value="2"/>
</dbReference>
<name>A0A0D5C1Q7_9ARCH</name>
<dbReference type="Gene3D" id="3.40.50.410">
    <property type="entry name" value="von Willebrand factor, type A domain"/>
    <property type="match status" value="1"/>
</dbReference>
<reference evidence="6" key="1">
    <citation type="submission" date="2015-03" db="EMBL/GenBank/DDBJ databases">
        <title>Characterization of two novel Thaumarchaeota isolated from the Northern Adriatic Sea.</title>
        <authorList>
            <person name="Bayer B."/>
            <person name="Vojvoda J."/>
            <person name="Offre P."/>
            <person name="Srivastava A."/>
            <person name="Elisabeth N."/>
            <person name="Garcia J.A.L."/>
            <person name="Schleper C."/>
            <person name="Herndl G.J."/>
        </authorList>
    </citation>
    <scope>NUCLEOTIDE SEQUENCE [LARGE SCALE GENOMIC DNA]</scope>
    <source>
        <strain evidence="6">NF5</strain>
    </source>
</reference>
<evidence type="ECO:0000259" key="3">
    <source>
        <dbReference type="PROSITE" id="PS50234"/>
    </source>
</evidence>
<dbReference type="SUPFAM" id="SSF53300">
    <property type="entry name" value="vWA-like"/>
    <property type="match status" value="1"/>
</dbReference>
<feature type="domain" description="VWFA" evidence="3">
    <location>
        <begin position="99"/>
        <end position="276"/>
    </location>
</feature>
<evidence type="ECO:0000256" key="1">
    <source>
        <dbReference type="ARBA" id="ARBA00022737"/>
    </source>
</evidence>
<protein>
    <submittedName>
        <fullName evidence="5">Uncharacterized protein</fullName>
    </submittedName>
</protein>
<keyword evidence="6" id="KW-1185">Reference proteome</keyword>
<dbReference type="AlphaFoldDB" id="A0A0D5C1Q7"/>
<dbReference type="PROSITE" id="PS50825">
    <property type="entry name" value="HYR"/>
    <property type="match status" value="1"/>
</dbReference>
<evidence type="ECO:0000313" key="5">
    <source>
        <dbReference type="EMBL" id="AJW70265.1"/>
    </source>
</evidence>
<sequence length="785" mass="83883">MKLKLLIPIIFSVLLLGFTLHQDVFAATCSDFTDETSCNASSFCAWESNMCVISLPSDGTLTVTKDASPSTIDLAGSGGQEQTTITIDVQGISLDQNLETIFLMDSSGSVGSSGWQIEKDFVNNIIQTSLPDSTDPVGIIRFSNSAIVDHHLIDNQDRNVLQNLVNSLNFISSTTATRDAVQAGINEFNTNGVSNAPKLMLLITDGNPFPSSSQNPCTAPSLKTQLDSNAIKVVIIGVGNNWNPSLISCLVDDPSTDIIFVSSFSAGLFNQIKSQIDAQIIAANAASNVNLVETTQSHIIDEDNFSIPPDSISTLLGGQTQLVWNNIAQHVGDNNDRLSIDETFTVSFTAKSNQPGVDLEVNDLTESTITFNDPNGSPMSVDLPQALITVIDPFPTITVPSDITEEATGPNGANVDFVVTGNDANDGALTPTCDANTGDLFPLGTTPVNCSVTDSSGNTVNDSFTITVQDTIPPTLDLPADITQEAEGPNTRVFFDTSATDIVDGTVTPVCSATSGDTFPLGTTPITCTATDNAGNTADSFFDIFIEDTTAPELTVPGDISTSTGDPNGTEVFFDTFATDLVDGDITPTCDVSSGFVFPIGTTTVNCSVTDNAGNTADSFFDVIVELSYKGQKEAQISFLEALTDDAPKKTHKDLEKAIKSIEKSIDDKLWETDVTLTEKHGHKVFDEEKSAVKDLLKIQKDDDSTDVSQVIKALVDVDRELAQDAIDAATVFAGDKKVDKELEKANDEMKKAQEELDDDKPDKAIDKFKKAWEHAQKAIKHATK</sequence>
<dbReference type="EMBL" id="CP011070">
    <property type="protein sequence ID" value="AJW70265.1"/>
    <property type="molecule type" value="Genomic_DNA"/>
</dbReference>
<keyword evidence="1" id="KW-0677">Repeat</keyword>
<dbReference type="PROSITE" id="PS50234">
    <property type="entry name" value="VWFA"/>
    <property type="match status" value="1"/>
</dbReference>
<dbReference type="OrthoDB" id="12394at2157"/>
<proteinExistence type="predicted"/>
<dbReference type="InterPro" id="IPR036465">
    <property type="entry name" value="vWFA_dom_sf"/>
</dbReference>
<keyword evidence="2" id="KW-0175">Coiled coil</keyword>
<dbReference type="PANTHER" id="PTHR24273:SF32">
    <property type="entry name" value="HYALIN"/>
    <property type="match status" value="1"/>
</dbReference>
<dbReference type="Pfam" id="PF00092">
    <property type="entry name" value="VWA"/>
    <property type="match status" value="1"/>
</dbReference>
<dbReference type="GeneID" id="24819807"/>
<organism evidence="5 6">
    <name type="scientific">Nitrosopumilus adriaticus</name>
    <dbReference type="NCBI Taxonomy" id="1580092"/>
    <lineage>
        <taxon>Archaea</taxon>
        <taxon>Nitrososphaerota</taxon>
        <taxon>Nitrososphaeria</taxon>
        <taxon>Nitrosopumilales</taxon>
        <taxon>Nitrosopumilaceae</taxon>
        <taxon>Nitrosopumilus</taxon>
    </lineage>
</organism>
<reference evidence="5 6" key="2">
    <citation type="journal article" date="2016" name="ISME J.">
        <title>Physiological and genomic characterization of two novel marine thaumarchaeal strains indicates niche differentiation.</title>
        <authorList>
            <person name="Bayer B."/>
            <person name="Vojvoda J."/>
            <person name="Offre P."/>
            <person name="Alves R.J."/>
            <person name="Elisabeth N.H."/>
            <person name="Garcia J.A."/>
            <person name="Volland J.M."/>
            <person name="Srivastava A."/>
            <person name="Schleper C."/>
            <person name="Herndl G.J."/>
        </authorList>
    </citation>
    <scope>NUCLEOTIDE SEQUENCE [LARGE SCALE GENOMIC DNA]</scope>
    <source>
        <strain evidence="5 6">NF5</strain>
    </source>
</reference>
<feature type="domain" description="HYR" evidence="4">
    <location>
        <begin position="469"/>
        <end position="548"/>
    </location>
</feature>
<dbReference type="STRING" id="1580092.NADRNF5_0569"/>
<dbReference type="Proteomes" id="UP000032408">
    <property type="component" value="Chromosome"/>
</dbReference>
<evidence type="ECO:0000313" key="6">
    <source>
        <dbReference type="Proteomes" id="UP000032408"/>
    </source>
</evidence>
<dbReference type="InterPro" id="IPR013783">
    <property type="entry name" value="Ig-like_fold"/>
</dbReference>
<dbReference type="InterPro" id="IPR003410">
    <property type="entry name" value="HYR_dom"/>
</dbReference>
<gene>
    <name evidence="5" type="ORF">NADRNF5_0569</name>
</gene>